<dbReference type="RefSeq" id="WP_137086407.1">
    <property type="nucleotide sequence ID" value="NZ_CP039908.1"/>
</dbReference>
<reference evidence="1 2" key="1">
    <citation type="submission" date="2019-04" db="EMBL/GenBank/DDBJ databases">
        <title>Complete genome sequence of Agrobacterium tumefaciens CFBP6624.</title>
        <authorList>
            <person name="Haryono M."/>
            <person name="Lin Y.-C."/>
            <person name="Lai E.-M."/>
            <person name="Kuo C.-H."/>
        </authorList>
    </citation>
    <scope>NUCLEOTIDE SEQUENCE [LARGE SCALE GENOMIC DNA]</scope>
    <source>
        <strain evidence="1 2">CFBP6624</strain>
    </source>
</reference>
<sequence length="306" mass="35355">MLNINFKCPECNSFIEDEVDNATFDWTNDNTGDGIESNYSTVTCTECDEDYNIEVIAMPGQKDVKVTDHPEVKVRFIDDTFDFEDFGPEDLPFDAYEVYQQSVADAKSLHTNSYKLGIPGQPLLKVLYLQYVVILEAYLSDRLIKIITNDDKKLLALVGSTEALRSSTHTLIDIAKDPNFVKRTAKKYLERVSFHDLLKVSGFYEAVLDVYIFADERPEKPKKNKKKNEGQSELTAEEQKMQQIIQIRHHIVHRNGRDNDGNFIPLKLEEVEEVAKLVNEMVERIEKNYRPYIEQLSEELDKDIPF</sequence>
<gene>
    <name evidence="1" type="ORF">CFBP6624_16240</name>
</gene>
<dbReference type="AlphaFoldDB" id="A0AAE6BQH0"/>
<organism evidence="1 2">
    <name type="scientific">Agrobacterium tumefaciens</name>
    <dbReference type="NCBI Taxonomy" id="358"/>
    <lineage>
        <taxon>Bacteria</taxon>
        <taxon>Pseudomonadati</taxon>
        <taxon>Pseudomonadota</taxon>
        <taxon>Alphaproteobacteria</taxon>
        <taxon>Hyphomicrobiales</taxon>
        <taxon>Rhizobiaceae</taxon>
        <taxon>Rhizobium/Agrobacterium group</taxon>
        <taxon>Agrobacterium</taxon>
        <taxon>Agrobacterium tumefaciens complex</taxon>
    </lineage>
</organism>
<evidence type="ECO:0000313" key="1">
    <source>
        <dbReference type="EMBL" id="QCM01785.1"/>
    </source>
</evidence>
<protein>
    <submittedName>
        <fullName evidence="1">Uncharacterized protein</fullName>
    </submittedName>
</protein>
<accession>A0AAE6BQH0</accession>
<dbReference type="Proteomes" id="UP000298646">
    <property type="component" value="Chromosome linear"/>
</dbReference>
<dbReference type="EMBL" id="CP039908">
    <property type="protein sequence ID" value="QCM01785.1"/>
    <property type="molecule type" value="Genomic_DNA"/>
</dbReference>
<proteinExistence type="predicted"/>
<name>A0AAE6BQH0_AGRTU</name>
<evidence type="ECO:0000313" key="2">
    <source>
        <dbReference type="Proteomes" id="UP000298646"/>
    </source>
</evidence>